<protein>
    <recommendedName>
        <fullName evidence="1">Glyoxalase-like domain-containing protein</fullName>
    </recommendedName>
</protein>
<dbReference type="SUPFAM" id="SSF54593">
    <property type="entry name" value="Glyoxalase/Bleomycin resistance protein/Dihydroxybiphenyl dioxygenase"/>
    <property type="match status" value="2"/>
</dbReference>
<gene>
    <name evidence="2" type="ORF">CLV35_1769</name>
</gene>
<evidence type="ECO:0000259" key="1">
    <source>
        <dbReference type="Pfam" id="PF18029"/>
    </source>
</evidence>
<feature type="domain" description="Glyoxalase-like" evidence="1">
    <location>
        <begin position="136"/>
        <end position="243"/>
    </location>
</feature>
<evidence type="ECO:0000313" key="2">
    <source>
        <dbReference type="EMBL" id="RKS75310.1"/>
    </source>
</evidence>
<dbReference type="Gene3D" id="3.10.180.10">
    <property type="entry name" value="2,3-Dihydroxybiphenyl 1,2-Dioxygenase, domain 1"/>
    <property type="match status" value="2"/>
</dbReference>
<dbReference type="CDD" id="cd06587">
    <property type="entry name" value="VOC"/>
    <property type="match status" value="1"/>
</dbReference>
<name>A0A420XPW9_9ACTN</name>
<comment type="caution">
    <text evidence="2">The sequence shown here is derived from an EMBL/GenBank/DDBJ whole genome shotgun (WGS) entry which is preliminary data.</text>
</comment>
<dbReference type="AlphaFoldDB" id="A0A420XPW9"/>
<dbReference type="Pfam" id="PF18029">
    <property type="entry name" value="Glyoxalase_6"/>
    <property type="match status" value="2"/>
</dbReference>
<evidence type="ECO:0000313" key="3">
    <source>
        <dbReference type="Proteomes" id="UP000281955"/>
    </source>
</evidence>
<dbReference type="PANTHER" id="PTHR35908:SF1">
    <property type="entry name" value="CONSERVED PROTEIN"/>
    <property type="match status" value="1"/>
</dbReference>
<dbReference type="InParanoid" id="A0A420XPW9"/>
<reference evidence="2 3" key="1">
    <citation type="submission" date="2018-10" db="EMBL/GenBank/DDBJ databases">
        <title>Genomic Encyclopedia of Archaeal and Bacterial Type Strains, Phase II (KMG-II): from individual species to whole genera.</title>
        <authorList>
            <person name="Goeker M."/>
        </authorList>
    </citation>
    <scope>NUCLEOTIDE SEQUENCE [LARGE SCALE GENOMIC DNA]</scope>
    <source>
        <strain evidence="2 3">RP-AC37</strain>
    </source>
</reference>
<sequence length="246" mass="25388">MGGVTLRPVQVNIKASSDAALGRFWAGALGWVVDDSEPGVTSVVPADASWPVPDTLTIDLVPVPDLEAVRTRLHLELATTSGDHHSELLARVQGLGATVVGTTDDGCRTVLADPEGGAFCVLAPQDHDRTGPIAALVVECADPQVLAAFWSDALGWVVAESGERVLLRASTGAGPCLELVGSSHLPATLASHAHVDLLPDPVDAKPAEVARLLELGAANADVGQGDVPWAVMADPEGNEFCVLGRP</sequence>
<accession>A0A420XPW9</accession>
<feature type="domain" description="Glyoxalase-like" evidence="1">
    <location>
        <begin position="11"/>
        <end position="122"/>
    </location>
</feature>
<dbReference type="InterPro" id="IPR029068">
    <property type="entry name" value="Glyas_Bleomycin-R_OHBP_Dase"/>
</dbReference>
<dbReference type="InterPro" id="IPR041581">
    <property type="entry name" value="Glyoxalase_6"/>
</dbReference>
<keyword evidence="3" id="KW-1185">Reference proteome</keyword>
<dbReference type="Proteomes" id="UP000281955">
    <property type="component" value="Unassembled WGS sequence"/>
</dbReference>
<proteinExistence type="predicted"/>
<organism evidence="2 3">
    <name type="scientific">Motilibacter peucedani</name>
    <dbReference type="NCBI Taxonomy" id="598650"/>
    <lineage>
        <taxon>Bacteria</taxon>
        <taxon>Bacillati</taxon>
        <taxon>Actinomycetota</taxon>
        <taxon>Actinomycetes</taxon>
        <taxon>Motilibacterales</taxon>
        <taxon>Motilibacteraceae</taxon>
        <taxon>Motilibacter</taxon>
    </lineage>
</organism>
<dbReference type="PANTHER" id="PTHR35908">
    <property type="entry name" value="HYPOTHETICAL FUSION PROTEIN"/>
    <property type="match status" value="1"/>
</dbReference>
<dbReference type="EMBL" id="RBWV01000011">
    <property type="protein sequence ID" value="RKS75310.1"/>
    <property type="molecule type" value="Genomic_DNA"/>
</dbReference>